<reference evidence="2" key="1">
    <citation type="journal article" date="2019" name="MBio">
        <title>Virus Genomes from Deep Sea Sediments Expand the Ocean Megavirome and Support Independent Origins of Viral Gigantism.</title>
        <authorList>
            <person name="Backstrom D."/>
            <person name="Yutin N."/>
            <person name="Jorgensen S.L."/>
            <person name="Dharamshi J."/>
            <person name="Homa F."/>
            <person name="Zaremba-Niedwiedzka K."/>
            <person name="Spang A."/>
            <person name="Wolf Y.I."/>
            <person name="Koonin E.V."/>
            <person name="Ettema T.J."/>
        </authorList>
    </citation>
    <scope>NUCLEOTIDE SEQUENCE</scope>
</reference>
<dbReference type="EMBL" id="MK500607">
    <property type="protein sequence ID" value="QBK93927.1"/>
    <property type="molecule type" value="Genomic_DNA"/>
</dbReference>
<evidence type="ECO:0000313" key="2">
    <source>
        <dbReference type="EMBL" id="QBK93927.1"/>
    </source>
</evidence>
<sequence>MNAGILLPVISILLVLSFLIWAILTTIADMSVIDGGDIVCPVDQCKVNMFSGEKTCSDEQITFDPATEVCSDRTSCSNARLPFAVGEDDSTKEIGSPLLSVCDNDTACKCVASPQCGNFVTAYFIIQNQDTSQALSSSRTVFTQSNLYSPNLVGVLPSNTPPMILADTVANTCTIGQNVIDTFKMWPNECITGTLAYISEDSNLIDDVELLPLSCVIGEQCPEGQATVYDKNLESIVCF</sequence>
<proteinExistence type="predicted"/>
<keyword evidence="1" id="KW-1133">Transmembrane helix</keyword>
<evidence type="ECO:0000256" key="1">
    <source>
        <dbReference type="SAM" id="Phobius"/>
    </source>
</evidence>
<gene>
    <name evidence="2" type="ORF">LCPAC406_02410</name>
</gene>
<accession>A0A481ZDR0</accession>
<name>A0A481ZDR0_9VIRU</name>
<feature type="transmembrane region" description="Helical" evidence="1">
    <location>
        <begin position="6"/>
        <end position="24"/>
    </location>
</feature>
<keyword evidence="1" id="KW-0472">Membrane</keyword>
<organism evidence="2">
    <name type="scientific">Pithovirus LCPAC406</name>
    <dbReference type="NCBI Taxonomy" id="2506599"/>
    <lineage>
        <taxon>Viruses</taxon>
        <taxon>Pithoviruses</taxon>
    </lineage>
</organism>
<keyword evidence="1" id="KW-0812">Transmembrane</keyword>
<protein>
    <submittedName>
        <fullName evidence="2">Uncharacterized protein</fullName>
    </submittedName>
</protein>